<reference evidence="1 2" key="1">
    <citation type="submission" date="2024-05" db="EMBL/GenBank/DDBJ databases">
        <title>Genome sequencing and assembly of Indian major carp, Cirrhinus mrigala (Hamilton, 1822).</title>
        <authorList>
            <person name="Mohindra V."/>
            <person name="Chowdhury L.M."/>
            <person name="Lal K."/>
            <person name="Jena J.K."/>
        </authorList>
    </citation>
    <scope>NUCLEOTIDE SEQUENCE [LARGE SCALE GENOMIC DNA]</scope>
    <source>
        <strain evidence="1">CM1030</strain>
        <tissue evidence="1">Blood</tissue>
    </source>
</reference>
<dbReference type="AlphaFoldDB" id="A0ABD0MKX6"/>
<proteinExistence type="predicted"/>
<comment type="caution">
    <text evidence="1">The sequence shown here is derived from an EMBL/GenBank/DDBJ whole genome shotgun (WGS) entry which is preliminary data.</text>
</comment>
<gene>
    <name evidence="1" type="ORF">M9458_055339</name>
</gene>
<feature type="non-terminal residue" evidence="1">
    <location>
        <position position="1"/>
    </location>
</feature>
<accession>A0ABD0MKX6</accession>
<keyword evidence="2" id="KW-1185">Reference proteome</keyword>
<organism evidence="1 2">
    <name type="scientific">Cirrhinus mrigala</name>
    <name type="common">Mrigala</name>
    <dbReference type="NCBI Taxonomy" id="683832"/>
    <lineage>
        <taxon>Eukaryota</taxon>
        <taxon>Metazoa</taxon>
        <taxon>Chordata</taxon>
        <taxon>Craniata</taxon>
        <taxon>Vertebrata</taxon>
        <taxon>Euteleostomi</taxon>
        <taxon>Actinopterygii</taxon>
        <taxon>Neopterygii</taxon>
        <taxon>Teleostei</taxon>
        <taxon>Ostariophysi</taxon>
        <taxon>Cypriniformes</taxon>
        <taxon>Cyprinidae</taxon>
        <taxon>Labeoninae</taxon>
        <taxon>Labeonini</taxon>
        <taxon>Cirrhinus</taxon>
    </lineage>
</organism>
<evidence type="ECO:0000313" key="2">
    <source>
        <dbReference type="Proteomes" id="UP001529510"/>
    </source>
</evidence>
<name>A0ABD0MKX6_CIRMR</name>
<sequence>CQWGHFGGLLRPRGTTYTPLWGMFSHSLPASPNVANRMFLRNSRSALRPLKVGRNALSMGFFGRFFAPCAIIVHPIAYKSHSTPFPNRPHDLTPVSWVCDKNCGTSYAPKFCTEE</sequence>
<dbReference type="EMBL" id="JAMKFB020000477">
    <property type="protein sequence ID" value="KAL0149301.1"/>
    <property type="molecule type" value="Genomic_DNA"/>
</dbReference>
<dbReference type="Proteomes" id="UP001529510">
    <property type="component" value="Unassembled WGS sequence"/>
</dbReference>
<evidence type="ECO:0000313" key="1">
    <source>
        <dbReference type="EMBL" id="KAL0149301.1"/>
    </source>
</evidence>
<protein>
    <submittedName>
        <fullName evidence="1">Uncharacterized protein</fullName>
    </submittedName>
</protein>